<proteinExistence type="inferred from homology"/>
<evidence type="ECO:0000256" key="7">
    <source>
        <dbReference type="ARBA" id="ARBA00022723"/>
    </source>
</evidence>
<feature type="transmembrane region" description="Helical" evidence="16">
    <location>
        <begin position="397"/>
        <end position="420"/>
    </location>
</feature>
<keyword evidence="6 15" id="KW-0812">Transmembrane</keyword>
<evidence type="ECO:0000256" key="16">
    <source>
        <dbReference type="RuleBase" id="RU363061"/>
    </source>
</evidence>
<evidence type="ECO:0000256" key="4">
    <source>
        <dbReference type="ARBA" id="ARBA00022617"/>
    </source>
</evidence>
<keyword evidence="9 15" id="KW-0249">Electron transport</keyword>
<dbReference type="PANTHER" id="PTHR10422:SF18">
    <property type="entry name" value="CYTOCHROME C OXIDASE SUBUNIT 1"/>
    <property type="match status" value="1"/>
</dbReference>
<dbReference type="InterPro" id="IPR036927">
    <property type="entry name" value="Cyt_c_oxase-like_su1_sf"/>
</dbReference>
<evidence type="ECO:0000256" key="14">
    <source>
        <dbReference type="ARBA" id="ARBA00047816"/>
    </source>
</evidence>
<comment type="similarity">
    <text evidence="15">Belongs to the heme-copper respiratory oxidase family.</text>
</comment>
<keyword evidence="4 15" id="KW-0349">Heme</keyword>
<dbReference type="Pfam" id="PF00115">
    <property type="entry name" value="COX1"/>
    <property type="match status" value="1"/>
</dbReference>
<dbReference type="GO" id="GO:0016491">
    <property type="term" value="F:oxidoreductase activity"/>
    <property type="evidence" value="ECO:0007669"/>
    <property type="project" value="UniProtKB-KW"/>
</dbReference>
<feature type="transmembrane region" description="Helical" evidence="16">
    <location>
        <begin position="36"/>
        <end position="57"/>
    </location>
</feature>
<feature type="transmembrane region" description="Helical" evidence="16">
    <location>
        <begin position="128"/>
        <end position="146"/>
    </location>
</feature>
<keyword evidence="19" id="KW-0560">Oxidoreductase</keyword>
<dbReference type="PANTHER" id="PTHR10422">
    <property type="entry name" value="CYTOCHROME C OXIDASE SUBUNIT 1"/>
    <property type="match status" value="1"/>
</dbReference>
<comment type="pathway">
    <text evidence="2 16">Energy metabolism; oxidative phosphorylation.</text>
</comment>
<keyword evidence="16" id="KW-1003">Cell membrane</keyword>
<feature type="domain" description="Cytochrome oxidase subunit I profile" evidence="18">
    <location>
        <begin position="18"/>
        <end position="536"/>
    </location>
</feature>
<dbReference type="InterPro" id="IPR014241">
    <property type="entry name" value="Cyt_c_oxidase_su1_bac"/>
</dbReference>
<feature type="region of interest" description="Disordered" evidence="17">
    <location>
        <begin position="562"/>
        <end position="584"/>
    </location>
</feature>
<dbReference type="GO" id="GO:0006119">
    <property type="term" value="P:oxidative phosphorylation"/>
    <property type="evidence" value="ECO:0007669"/>
    <property type="project" value="UniProtKB-UniPathway"/>
</dbReference>
<keyword evidence="12 16" id="KW-0186">Copper</keyword>
<evidence type="ECO:0000256" key="13">
    <source>
        <dbReference type="ARBA" id="ARBA00023136"/>
    </source>
</evidence>
<comment type="function">
    <text evidence="16">Cytochrome c oxidase is the component of the respiratory chain that catalyzes the reduction of oxygen to water. Subunits 1-3 form the functional core of the enzyme complex. CO I is the catalytic subunit of the enzyme. Electrons originating in cytochrome c are transferred via the copper A center of subunit 2 and heme A of subunit 1 to the bimetallic center formed by heme A3 and copper B.</text>
</comment>
<gene>
    <name evidence="19" type="primary">ctaD</name>
    <name evidence="19" type="ORF">D0433_01360</name>
</gene>
<feature type="transmembrane region" description="Helical" evidence="16">
    <location>
        <begin position="92"/>
        <end position="116"/>
    </location>
</feature>
<keyword evidence="5 15" id="KW-0679">Respiratory chain</keyword>
<feature type="transmembrane region" description="Helical" evidence="16">
    <location>
        <begin position="324"/>
        <end position="342"/>
    </location>
</feature>
<comment type="subcellular location">
    <subcellularLocation>
        <location evidence="16">Cell membrane</location>
        <topology evidence="16">Multi-pass membrane protein</topology>
    </subcellularLocation>
    <subcellularLocation>
        <location evidence="1">Membrane</location>
        <topology evidence="1">Multi-pass membrane protein</topology>
    </subcellularLocation>
</comment>
<dbReference type="InterPro" id="IPR023616">
    <property type="entry name" value="Cyt_c_oxase-like_su1_dom"/>
</dbReference>
<dbReference type="EC" id="7.1.1.9" evidence="16"/>
<reference evidence="19 20" key="1">
    <citation type="journal article" date="2011" name="ISME J.">
        <title>Community ecology of hot spring cyanobacterial mats: predominant populations and their functional potential.</title>
        <authorList>
            <person name="Klatt C.G."/>
            <person name="Wood J.M."/>
            <person name="Rusch D.B."/>
            <person name="Bateson M.M."/>
            <person name="Hamamura N."/>
            <person name="Heidelberg J.F."/>
            <person name="Grossman A.R."/>
            <person name="Bhaya D."/>
            <person name="Cohan F.M."/>
            <person name="Kuhl M."/>
            <person name="Bryant D.A."/>
            <person name="Ward D.M."/>
        </authorList>
    </citation>
    <scope>NUCLEOTIDE SEQUENCE [LARGE SCALE GENOMIC DNA]</scope>
    <source>
        <strain evidence="19">OS</strain>
    </source>
</reference>
<dbReference type="GO" id="GO:0046872">
    <property type="term" value="F:metal ion binding"/>
    <property type="evidence" value="ECO:0007669"/>
    <property type="project" value="UniProtKB-KW"/>
</dbReference>
<evidence type="ECO:0000256" key="3">
    <source>
        <dbReference type="ARBA" id="ARBA00022448"/>
    </source>
</evidence>
<feature type="transmembrane region" description="Helical" evidence="16">
    <location>
        <begin position="291"/>
        <end position="312"/>
    </location>
</feature>
<evidence type="ECO:0000256" key="15">
    <source>
        <dbReference type="RuleBase" id="RU000370"/>
    </source>
</evidence>
<dbReference type="GO" id="GO:0005886">
    <property type="term" value="C:plasma membrane"/>
    <property type="evidence" value="ECO:0007669"/>
    <property type="project" value="UniProtKB-SubCell"/>
</dbReference>
<dbReference type="InterPro" id="IPR023615">
    <property type="entry name" value="Cyt_c_Oxase_su1_BS"/>
</dbReference>
<evidence type="ECO:0000256" key="5">
    <source>
        <dbReference type="ARBA" id="ARBA00022660"/>
    </source>
</evidence>
<dbReference type="InterPro" id="IPR000883">
    <property type="entry name" value="Cyt_C_Oxase_1"/>
</dbReference>
<dbReference type="GO" id="GO:0004129">
    <property type="term" value="F:cytochrome-c oxidase activity"/>
    <property type="evidence" value="ECO:0007669"/>
    <property type="project" value="UniProtKB-EC"/>
</dbReference>
<comment type="catalytic activity">
    <reaction evidence="14 16">
        <text>4 Fe(II)-[cytochrome c] + O2 + 8 H(+)(in) = 4 Fe(III)-[cytochrome c] + 2 H2O + 4 H(+)(out)</text>
        <dbReference type="Rhea" id="RHEA:11436"/>
        <dbReference type="Rhea" id="RHEA-COMP:10350"/>
        <dbReference type="Rhea" id="RHEA-COMP:14399"/>
        <dbReference type="ChEBI" id="CHEBI:15377"/>
        <dbReference type="ChEBI" id="CHEBI:15378"/>
        <dbReference type="ChEBI" id="CHEBI:15379"/>
        <dbReference type="ChEBI" id="CHEBI:29033"/>
        <dbReference type="ChEBI" id="CHEBI:29034"/>
        <dbReference type="EC" id="7.1.1.9"/>
    </reaction>
</comment>
<dbReference type="NCBIfam" id="TIGR02891">
    <property type="entry name" value="CtaD_CoxA"/>
    <property type="match status" value="1"/>
</dbReference>
<evidence type="ECO:0000256" key="11">
    <source>
        <dbReference type="ARBA" id="ARBA00023004"/>
    </source>
</evidence>
<evidence type="ECO:0000256" key="12">
    <source>
        <dbReference type="ARBA" id="ARBA00023008"/>
    </source>
</evidence>
<evidence type="ECO:0000259" key="18">
    <source>
        <dbReference type="PROSITE" id="PS50855"/>
    </source>
</evidence>
<dbReference type="Gene3D" id="1.20.210.10">
    <property type="entry name" value="Cytochrome c oxidase-like, subunit I domain"/>
    <property type="match status" value="1"/>
</dbReference>
<evidence type="ECO:0000256" key="17">
    <source>
        <dbReference type="SAM" id="MobiDB-lite"/>
    </source>
</evidence>
<dbReference type="PROSITE" id="PS50855">
    <property type="entry name" value="COX1"/>
    <property type="match status" value="1"/>
</dbReference>
<feature type="transmembrane region" description="Helical" evidence="16">
    <location>
        <begin position="432"/>
        <end position="454"/>
    </location>
</feature>
<keyword evidence="3 15" id="KW-0813">Transport</keyword>
<evidence type="ECO:0000256" key="10">
    <source>
        <dbReference type="ARBA" id="ARBA00022989"/>
    </source>
</evidence>
<feature type="transmembrane region" description="Helical" evidence="16">
    <location>
        <begin position="363"/>
        <end position="385"/>
    </location>
</feature>
<dbReference type="UniPathway" id="UPA00705"/>
<evidence type="ECO:0000313" key="19">
    <source>
        <dbReference type="EMBL" id="RFM25381.1"/>
    </source>
</evidence>
<dbReference type="Proteomes" id="UP000266389">
    <property type="component" value="Unassembled WGS sequence"/>
</dbReference>
<comment type="caution">
    <text evidence="19">The sequence shown here is derived from an EMBL/GenBank/DDBJ whole genome shotgun (WGS) entry which is preliminary data.</text>
</comment>
<dbReference type="GO" id="GO:0022904">
    <property type="term" value="P:respiratory electron transport chain"/>
    <property type="evidence" value="ECO:0007669"/>
    <property type="project" value="TreeGrafter"/>
</dbReference>
<evidence type="ECO:0000256" key="6">
    <source>
        <dbReference type="ARBA" id="ARBA00022692"/>
    </source>
</evidence>
<protein>
    <recommendedName>
        <fullName evidence="16">Cytochrome c oxidase subunit 1</fullName>
        <ecNumber evidence="16">7.1.1.9</ecNumber>
    </recommendedName>
</protein>
<dbReference type="AlphaFoldDB" id="A0A395M3W7"/>
<dbReference type="GO" id="GO:0020037">
    <property type="term" value="F:heme binding"/>
    <property type="evidence" value="ECO:0007669"/>
    <property type="project" value="InterPro"/>
</dbReference>
<keyword evidence="8" id="KW-1278">Translocase</keyword>
<evidence type="ECO:0000256" key="1">
    <source>
        <dbReference type="ARBA" id="ARBA00004141"/>
    </source>
</evidence>
<evidence type="ECO:0000313" key="20">
    <source>
        <dbReference type="Proteomes" id="UP000266389"/>
    </source>
</evidence>
<feature type="transmembrane region" description="Helical" evidence="16">
    <location>
        <begin position="474"/>
        <end position="497"/>
    </location>
</feature>
<dbReference type="PROSITE" id="PS00077">
    <property type="entry name" value="COX1_CUB"/>
    <property type="match status" value="1"/>
</dbReference>
<dbReference type="EMBL" id="PHFL01000007">
    <property type="protein sequence ID" value="RFM25381.1"/>
    <property type="molecule type" value="Genomic_DNA"/>
</dbReference>
<organism evidence="19 20">
    <name type="scientific">Candidatus Thermochlorobacter aerophilus</name>
    <dbReference type="NCBI Taxonomy" id="1868324"/>
    <lineage>
        <taxon>Bacteria</taxon>
        <taxon>Pseudomonadati</taxon>
        <taxon>Chlorobiota</taxon>
        <taxon>Chlorobiia</taxon>
        <taxon>Chlorobiales</taxon>
        <taxon>Candidatus Thermochlorobacteriaceae</taxon>
        <taxon>Candidatus Thermochlorobacter</taxon>
    </lineage>
</organism>
<dbReference type="SUPFAM" id="SSF81442">
    <property type="entry name" value="Cytochrome c oxidase subunit I-like"/>
    <property type="match status" value="1"/>
</dbReference>
<name>A0A395M3W7_9BACT</name>
<feature type="transmembrane region" description="Helical" evidence="16">
    <location>
        <begin position="211"/>
        <end position="236"/>
    </location>
</feature>
<evidence type="ECO:0000256" key="8">
    <source>
        <dbReference type="ARBA" id="ARBA00022967"/>
    </source>
</evidence>
<keyword evidence="10 16" id="KW-1133">Transmembrane helix</keyword>
<accession>A0A395M3W7</accession>
<evidence type="ECO:0000256" key="2">
    <source>
        <dbReference type="ARBA" id="ARBA00004673"/>
    </source>
</evidence>
<keyword evidence="11 16" id="KW-0408">Iron</keyword>
<keyword evidence="13 16" id="KW-0472">Membrane</keyword>
<evidence type="ECO:0000256" key="9">
    <source>
        <dbReference type="ARBA" id="ARBA00022982"/>
    </source>
</evidence>
<dbReference type="GO" id="GO:0015990">
    <property type="term" value="P:electron transport coupled proton transport"/>
    <property type="evidence" value="ECO:0007669"/>
    <property type="project" value="InterPro"/>
</dbReference>
<keyword evidence="7 16" id="KW-0479">Metal-binding</keyword>
<dbReference type="PRINTS" id="PR01165">
    <property type="entry name" value="CYCOXIDASEI"/>
</dbReference>
<sequence length="584" mass="65837">MATATHTAVEQSPPSYLNSPKGIWSWIYTLDHKRIALLYLFTVMTFFLVGGIFALVLRFELWYHGAGLQNEVMKRGLVGPDTYNQLFTLHGAIMVFLFIIPAIPAIIGNFVLPLMLGAKDLAFPKLNLASFYVYVLGSLFCIYSLVTGGVDTGWTFYTPYSVETKGSVISMTLGAFILGFSSIFTGINFIVTIHKMRAPGMTWFNMPLFVWGMYATSIIQVMATPVLGITLLLLVLERAFGIGIFDPALGGDPVLYQHFFWFYSHPAVYIMILPAMAVISELIATFSHKKVFGYKPIAFSSIAIAFVSFLVWGHHMFTSGQSELASAIFSFLTFLVGIPSGIKVFNWVATMYRGSLTFQAPMLYAHAFLCLFTIGGLTGIFLGALSVDVHLHDTYFVVAHFHYVMMGGVVMAFLGGLHYWWPKMWGKMYDEFWAAISAALIFIGFNITFFPQFIMGLQGMPRRYYAYLDQYQTMHMLSTFGTWILALGFIVMAIYLIHSLVAGKPAPKNPWYSLGLEWTTASPPPTENFVGNPRLLWGCYDYDRVMMDKDGLVTFNPDFKDEHEHDGKKKVQKKERYETTRSFN</sequence>
<feature type="transmembrane region" description="Helical" evidence="16">
    <location>
        <begin position="256"/>
        <end position="279"/>
    </location>
</feature>
<feature type="transmembrane region" description="Helical" evidence="16">
    <location>
        <begin position="166"/>
        <end position="191"/>
    </location>
</feature>